<dbReference type="Proteomes" id="UP001500618">
    <property type="component" value="Unassembled WGS sequence"/>
</dbReference>
<protein>
    <recommendedName>
        <fullName evidence="5">HTH tetR-type domain-containing protein</fullName>
    </recommendedName>
</protein>
<feature type="DNA-binding region" description="H-T-H motif" evidence="4">
    <location>
        <begin position="32"/>
        <end position="51"/>
    </location>
</feature>
<organism evidence="6 7">
    <name type="scientific">Fodinicola feengrottensis</name>
    <dbReference type="NCBI Taxonomy" id="435914"/>
    <lineage>
        <taxon>Bacteria</taxon>
        <taxon>Bacillati</taxon>
        <taxon>Actinomycetota</taxon>
        <taxon>Actinomycetes</taxon>
        <taxon>Mycobacteriales</taxon>
        <taxon>Fodinicola</taxon>
    </lineage>
</organism>
<dbReference type="RefSeq" id="WP_163567584.1">
    <property type="nucleotide sequence ID" value="NZ_BAAANY010000011.1"/>
</dbReference>
<evidence type="ECO:0000256" key="2">
    <source>
        <dbReference type="ARBA" id="ARBA00023125"/>
    </source>
</evidence>
<reference evidence="6 7" key="1">
    <citation type="journal article" date="2019" name="Int. J. Syst. Evol. Microbiol.">
        <title>The Global Catalogue of Microorganisms (GCM) 10K type strain sequencing project: providing services to taxonomists for standard genome sequencing and annotation.</title>
        <authorList>
            <consortium name="The Broad Institute Genomics Platform"/>
            <consortium name="The Broad Institute Genome Sequencing Center for Infectious Disease"/>
            <person name="Wu L."/>
            <person name="Ma J."/>
        </authorList>
    </citation>
    <scope>NUCLEOTIDE SEQUENCE [LARGE SCALE GENOMIC DNA]</scope>
    <source>
        <strain evidence="6 7">JCM 14718</strain>
    </source>
</reference>
<keyword evidence="3" id="KW-0804">Transcription</keyword>
<dbReference type="PRINTS" id="PR00455">
    <property type="entry name" value="HTHTETR"/>
</dbReference>
<evidence type="ECO:0000256" key="4">
    <source>
        <dbReference type="PROSITE-ProRule" id="PRU00335"/>
    </source>
</evidence>
<evidence type="ECO:0000256" key="3">
    <source>
        <dbReference type="ARBA" id="ARBA00023163"/>
    </source>
</evidence>
<dbReference type="PROSITE" id="PS50977">
    <property type="entry name" value="HTH_TETR_2"/>
    <property type="match status" value="1"/>
</dbReference>
<keyword evidence="7" id="KW-1185">Reference proteome</keyword>
<feature type="domain" description="HTH tetR-type" evidence="5">
    <location>
        <begin position="9"/>
        <end position="69"/>
    </location>
</feature>
<evidence type="ECO:0000313" key="6">
    <source>
        <dbReference type="EMBL" id="GAA1683728.1"/>
    </source>
</evidence>
<accession>A0ABN2H973</accession>
<dbReference type="SUPFAM" id="SSF46689">
    <property type="entry name" value="Homeodomain-like"/>
    <property type="match status" value="1"/>
</dbReference>
<dbReference type="InterPro" id="IPR050109">
    <property type="entry name" value="HTH-type_TetR-like_transc_reg"/>
</dbReference>
<keyword evidence="1" id="KW-0805">Transcription regulation</keyword>
<evidence type="ECO:0000259" key="5">
    <source>
        <dbReference type="PROSITE" id="PS50977"/>
    </source>
</evidence>
<dbReference type="Pfam" id="PF00440">
    <property type="entry name" value="TetR_N"/>
    <property type="match status" value="1"/>
</dbReference>
<name>A0ABN2H973_9ACTN</name>
<dbReference type="PANTHER" id="PTHR30055:SF234">
    <property type="entry name" value="HTH-TYPE TRANSCRIPTIONAL REGULATOR BETI"/>
    <property type="match status" value="1"/>
</dbReference>
<evidence type="ECO:0000313" key="7">
    <source>
        <dbReference type="Proteomes" id="UP001500618"/>
    </source>
</evidence>
<gene>
    <name evidence="6" type="ORF">GCM10009765_36220</name>
</gene>
<sequence length="186" mass="19891">MPTRQAAAELTREALLDAGLAVAERHGLGGMSVNRIVTQAGVAKGTFYVHFPDRSAFLSALHGNFHDRVTVAVTAATAGLEPGLGRLRQGMTTYLDACLAARGVKALLLEARNDDSVAAEVALRNDAFAQFAAPDLRAMGWRQPVAAARLLIAMAAETALVELVNGRRDSTSRRVLWQLVERADLT</sequence>
<dbReference type="EMBL" id="BAAANY010000011">
    <property type="protein sequence ID" value="GAA1683728.1"/>
    <property type="molecule type" value="Genomic_DNA"/>
</dbReference>
<comment type="caution">
    <text evidence="6">The sequence shown here is derived from an EMBL/GenBank/DDBJ whole genome shotgun (WGS) entry which is preliminary data.</text>
</comment>
<dbReference type="InterPro" id="IPR001647">
    <property type="entry name" value="HTH_TetR"/>
</dbReference>
<keyword evidence="2 4" id="KW-0238">DNA-binding</keyword>
<dbReference type="PANTHER" id="PTHR30055">
    <property type="entry name" value="HTH-TYPE TRANSCRIPTIONAL REGULATOR RUTR"/>
    <property type="match status" value="1"/>
</dbReference>
<proteinExistence type="predicted"/>
<evidence type="ECO:0000256" key="1">
    <source>
        <dbReference type="ARBA" id="ARBA00023015"/>
    </source>
</evidence>
<dbReference type="Gene3D" id="1.10.357.10">
    <property type="entry name" value="Tetracycline Repressor, domain 2"/>
    <property type="match status" value="1"/>
</dbReference>
<dbReference type="InterPro" id="IPR009057">
    <property type="entry name" value="Homeodomain-like_sf"/>
</dbReference>